<dbReference type="Pfam" id="PF13966">
    <property type="entry name" value="zf-RVT"/>
    <property type="match status" value="1"/>
</dbReference>
<dbReference type="PANTHER" id="PTHR33116:SF78">
    <property type="entry name" value="OS12G0587133 PROTEIN"/>
    <property type="match status" value="1"/>
</dbReference>
<comment type="caution">
    <text evidence="2">The sequence shown here is derived from an EMBL/GenBank/DDBJ whole genome shotgun (WGS) entry which is preliminary data.</text>
</comment>
<protein>
    <recommendedName>
        <fullName evidence="1">Reverse transcriptase zinc-binding domain-containing protein</fullName>
    </recommendedName>
</protein>
<accession>A0AAP0H0Q0</accession>
<dbReference type="PANTHER" id="PTHR33116">
    <property type="entry name" value="REVERSE TRANSCRIPTASE ZINC-BINDING DOMAIN-CONTAINING PROTEIN-RELATED-RELATED"/>
    <property type="match status" value="1"/>
</dbReference>
<dbReference type="InterPro" id="IPR026960">
    <property type="entry name" value="RVT-Znf"/>
</dbReference>
<proteinExistence type="predicted"/>
<dbReference type="AlphaFoldDB" id="A0AAP0H0Q0"/>
<keyword evidence="3" id="KW-1185">Reference proteome</keyword>
<dbReference type="Proteomes" id="UP001408789">
    <property type="component" value="Unassembled WGS sequence"/>
</dbReference>
<evidence type="ECO:0000259" key="1">
    <source>
        <dbReference type="Pfam" id="PF13966"/>
    </source>
</evidence>
<sequence>MGIHGGNSTPNWIPVNKSVTGVWKNIASIENILNKTNVRLKNLLVCESHQWNWVLEPSGTFSSKSLKDLLSKSADSPQKWLVWTNLIPLKVNLVMWRAQLCRLPTLDGLIRRNILVGSDVCPLCSSAIETVEHLFTGCEIALDIWSQISSWCKIPQLFCFSMEDLAQIHNNLRGCKSKAMVVQAIIHTACWVLWKARNDAVFNKKKIVTQKIFTDIKTLSFHWVSNRCKMGVGTWENWCNFDFQM</sequence>
<gene>
    <name evidence="2" type="ORF">SSX86_012514</name>
</gene>
<reference evidence="2 3" key="1">
    <citation type="submission" date="2024-04" db="EMBL/GenBank/DDBJ databases">
        <title>The reference genome of an endangered Asteraceae, Deinandra increscens subsp. villosa, native to the Central Coast of California.</title>
        <authorList>
            <person name="Guilliams M."/>
            <person name="Hasenstab-Lehman K."/>
            <person name="Meyer R."/>
            <person name="Mcevoy S."/>
        </authorList>
    </citation>
    <scope>NUCLEOTIDE SEQUENCE [LARGE SCALE GENOMIC DNA]</scope>
    <source>
        <tissue evidence="2">Leaf</tissue>
    </source>
</reference>
<evidence type="ECO:0000313" key="2">
    <source>
        <dbReference type="EMBL" id="KAK9068401.1"/>
    </source>
</evidence>
<feature type="domain" description="Reverse transcriptase zinc-binding" evidence="1">
    <location>
        <begin position="61"/>
        <end position="145"/>
    </location>
</feature>
<name>A0AAP0H0Q0_9ASTR</name>
<evidence type="ECO:0000313" key="3">
    <source>
        <dbReference type="Proteomes" id="UP001408789"/>
    </source>
</evidence>
<dbReference type="EMBL" id="JBCNJP010000014">
    <property type="protein sequence ID" value="KAK9068401.1"/>
    <property type="molecule type" value="Genomic_DNA"/>
</dbReference>
<organism evidence="2 3">
    <name type="scientific">Deinandra increscens subsp. villosa</name>
    <dbReference type="NCBI Taxonomy" id="3103831"/>
    <lineage>
        <taxon>Eukaryota</taxon>
        <taxon>Viridiplantae</taxon>
        <taxon>Streptophyta</taxon>
        <taxon>Embryophyta</taxon>
        <taxon>Tracheophyta</taxon>
        <taxon>Spermatophyta</taxon>
        <taxon>Magnoliopsida</taxon>
        <taxon>eudicotyledons</taxon>
        <taxon>Gunneridae</taxon>
        <taxon>Pentapetalae</taxon>
        <taxon>asterids</taxon>
        <taxon>campanulids</taxon>
        <taxon>Asterales</taxon>
        <taxon>Asteraceae</taxon>
        <taxon>Asteroideae</taxon>
        <taxon>Heliantheae alliance</taxon>
        <taxon>Madieae</taxon>
        <taxon>Madiinae</taxon>
        <taxon>Deinandra</taxon>
    </lineage>
</organism>